<dbReference type="STRING" id="3983.A0A2C9VX46"/>
<protein>
    <recommendedName>
        <fullName evidence="7">RPW8 domain-containing protein</fullName>
    </recommendedName>
</protein>
<keyword evidence="6" id="KW-0067">ATP-binding</keyword>
<dbReference type="FunFam" id="1.10.8.430:FF:000003">
    <property type="entry name" value="Probable disease resistance protein At5g66910"/>
    <property type="match status" value="1"/>
</dbReference>
<evidence type="ECO:0000313" key="8">
    <source>
        <dbReference type="EMBL" id="OAY50882.1"/>
    </source>
</evidence>
<dbReference type="InterPro" id="IPR008808">
    <property type="entry name" value="Powdery_mildew-R_dom"/>
</dbReference>
<dbReference type="EMBL" id="CM004391">
    <property type="protein sequence ID" value="OAY50882.1"/>
    <property type="molecule type" value="Genomic_DNA"/>
</dbReference>
<dbReference type="Gene3D" id="1.10.8.430">
    <property type="entry name" value="Helical domain of apoptotic protease-activating factors"/>
    <property type="match status" value="1"/>
</dbReference>
<evidence type="ECO:0000256" key="5">
    <source>
        <dbReference type="ARBA" id="ARBA00022821"/>
    </source>
</evidence>
<keyword evidence="5" id="KW-0611">Plant defense</keyword>
<dbReference type="InterPro" id="IPR032675">
    <property type="entry name" value="LRR_dom_sf"/>
</dbReference>
<dbReference type="Pfam" id="PF05659">
    <property type="entry name" value="RPW8"/>
    <property type="match status" value="1"/>
</dbReference>
<dbReference type="PANTHER" id="PTHR36766">
    <property type="entry name" value="PLANT BROAD-SPECTRUM MILDEW RESISTANCE PROTEIN RPW8"/>
    <property type="match status" value="1"/>
</dbReference>
<keyword evidence="3" id="KW-0677">Repeat</keyword>
<dbReference type="InterPro" id="IPR002182">
    <property type="entry name" value="NB-ARC"/>
</dbReference>
<dbReference type="InterPro" id="IPR027417">
    <property type="entry name" value="P-loop_NTPase"/>
</dbReference>
<dbReference type="InterPro" id="IPR042197">
    <property type="entry name" value="Apaf_helical"/>
</dbReference>
<evidence type="ECO:0000256" key="3">
    <source>
        <dbReference type="ARBA" id="ARBA00022737"/>
    </source>
</evidence>
<dbReference type="GO" id="GO:0006952">
    <property type="term" value="P:defense response"/>
    <property type="evidence" value="ECO:0007669"/>
    <property type="project" value="UniProtKB-KW"/>
</dbReference>
<dbReference type="Pfam" id="PF23598">
    <property type="entry name" value="LRR_14"/>
    <property type="match status" value="1"/>
</dbReference>
<evidence type="ECO:0000256" key="6">
    <source>
        <dbReference type="ARBA" id="ARBA00022840"/>
    </source>
</evidence>
<dbReference type="Proteomes" id="UP000091857">
    <property type="component" value="Chromosome 5"/>
</dbReference>
<name>A0A2C9VX46_MANES</name>
<dbReference type="Gene3D" id="1.10.10.10">
    <property type="entry name" value="Winged helix-like DNA-binding domain superfamily/Winged helix DNA-binding domain"/>
    <property type="match status" value="1"/>
</dbReference>
<keyword evidence="2" id="KW-0433">Leucine-rich repeat</keyword>
<dbReference type="Pfam" id="PF00931">
    <property type="entry name" value="NB-ARC"/>
    <property type="match status" value="1"/>
</dbReference>
<evidence type="ECO:0000256" key="2">
    <source>
        <dbReference type="ARBA" id="ARBA00022614"/>
    </source>
</evidence>
<dbReference type="PANTHER" id="PTHR36766:SF30">
    <property type="entry name" value="TIR-NBS TYPE DISEASE RESISTANCE PROTEIN-RELATED"/>
    <property type="match status" value="1"/>
</dbReference>
<proteinExistence type="inferred from homology"/>
<dbReference type="GO" id="GO:0005524">
    <property type="term" value="F:ATP binding"/>
    <property type="evidence" value="ECO:0007669"/>
    <property type="project" value="UniProtKB-KW"/>
</dbReference>
<feature type="domain" description="RPW8" evidence="7">
    <location>
        <begin position="1"/>
        <end position="149"/>
    </location>
</feature>
<evidence type="ECO:0000259" key="7">
    <source>
        <dbReference type="PROSITE" id="PS51153"/>
    </source>
</evidence>
<evidence type="ECO:0000313" key="9">
    <source>
        <dbReference type="Proteomes" id="UP000091857"/>
    </source>
</evidence>
<dbReference type="PRINTS" id="PR00364">
    <property type="entry name" value="DISEASERSIST"/>
</dbReference>
<dbReference type="SUPFAM" id="SSF52540">
    <property type="entry name" value="P-loop containing nucleoside triphosphate hydrolases"/>
    <property type="match status" value="1"/>
</dbReference>
<keyword evidence="9" id="KW-1185">Reference proteome</keyword>
<organism evidence="8 9">
    <name type="scientific">Manihot esculenta</name>
    <name type="common">Cassava</name>
    <name type="synonym">Jatropha manihot</name>
    <dbReference type="NCBI Taxonomy" id="3983"/>
    <lineage>
        <taxon>Eukaryota</taxon>
        <taxon>Viridiplantae</taxon>
        <taxon>Streptophyta</taxon>
        <taxon>Embryophyta</taxon>
        <taxon>Tracheophyta</taxon>
        <taxon>Spermatophyta</taxon>
        <taxon>Magnoliopsida</taxon>
        <taxon>eudicotyledons</taxon>
        <taxon>Gunneridae</taxon>
        <taxon>Pentapetalae</taxon>
        <taxon>rosids</taxon>
        <taxon>fabids</taxon>
        <taxon>Malpighiales</taxon>
        <taxon>Euphorbiaceae</taxon>
        <taxon>Crotonoideae</taxon>
        <taxon>Manihoteae</taxon>
        <taxon>Manihot</taxon>
    </lineage>
</organism>
<reference evidence="9" key="1">
    <citation type="journal article" date="2016" name="Nat. Biotechnol.">
        <title>Sequencing wild and cultivated cassava and related species reveals extensive interspecific hybridization and genetic diversity.</title>
        <authorList>
            <person name="Bredeson J.V."/>
            <person name="Lyons J.B."/>
            <person name="Prochnik S.E."/>
            <person name="Wu G.A."/>
            <person name="Ha C.M."/>
            <person name="Edsinger-Gonzales E."/>
            <person name="Grimwood J."/>
            <person name="Schmutz J."/>
            <person name="Rabbi I.Y."/>
            <person name="Egesi C."/>
            <person name="Nauluvula P."/>
            <person name="Lebot V."/>
            <person name="Ndunguru J."/>
            <person name="Mkamilo G."/>
            <person name="Bart R.S."/>
            <person name="Setter T.L."/>
            <person name="Gleadow R.M."/>
            <person name="Kulakow P."/>
            <person name="Ferguson M.E."/>
            <person name="Rounsley S."/>
            <person name="Rokhsar D.S."/>
        </authorList>
    </citation>
    <scope>NUCLEOTIDE SEQUENCE [LARGE SCALE GENOMIC DNA]</scope>
    <source>
        <strain evidence="9">cv. AM560-2</strain>
    </source>
</reference>
<evidence type="ECO:0000256" key="1">
    <source>
        <dbReference type="ARBA" id="ARBA00008894"/>
    </source>
</evidence>
<dbReference type="Gene3D" id="3.80.10.10">
    <property type="entry name" value="Ribonuclease Inhibitor"/>
    <property type="match status" value="1"/>
</dbReference>
<dbReference type="InterPro" id="IPR055414">
    <property type="entry name" value="LRR_R13L4/SHOC2-like"/>
</dbReference>
<sequence>MGVTDFFAGEIATELLKILISISRKSCMCKVSADSLITSINEFLPIIQEIKFSGVELPAMRQAQLDRLSETLRDGLELARKVLASNRWNVYKNLQLARKMEKLEKNVSRFVNGPMQAHLLADVHHLRFETAERFDRLEDSARRLEQRLGTMKIGAGGGGWMEEAVKRVEVEEERWETSLVNLLGVGMEVGKRKVKEMVIGREDLGVVGICGFGGSGKTTLANEVCRDDQVRSHFQNRILFLTVSQSPNVEQLRAKIWGFVSGSDSMAWGGNDLINKWNPQFDWRIGTRMLIVLDDVWSLSVLEQLIFRVAGCKTLVVSRFKFPTVLSTTYEVELLKGDEAVSLFCLSAFGQKSIPSTADSNLVKQIVNECKGLPLALKVIGASLRDQPEIYWASAKKRLSRGEPICESHENKLLDRMAISIKFLSKKVRECFLDLGCFPEDKKIPLDVLINMWVEIHDLDKEEAFAILVELSDKNLLTLVKDARVGDLYSSYYEISVIQHDVLRDLAIHLANHGNVNERKRLLMPRREAEVPKEWVRNADQPFNAQIVSIHTGEMREMDWYRMDFPKAEVLILNFSANEYFLPPFIYDMPKLRALIVINYSTRNATLDNFSVFSGLANLRSLWLEKVSIAQLTESTIPLKNLSKISLILCKINNSLDQSVIDLPQIFPSLSELTIDHCDDLIKLPLSICRMHSLKSLSITNCHNLQEVPANLGNLKFLQILRLYACPTLKMLPSTICELVSLEYLDISQCINLKCLPEKMGRLSRLEKIDMRECSEIMKIPKSVECLESLRSVICDEEVSWLWKEVSQSNLHVQVAEKQFSLDWLDE</sequence>
<dbReference type="OrthoDB" id="1357022at2759"/>
<dbReference type="SUPFAM" id="SSF52058">
    <property type="entry name" value="L domain-like"/>
    <property type="match status" value="1"/>
</dbReference>
<comment type="caution">
    <text evidence="8">The sequence shown here is derived from an EMBL/GenBank/DDBJ whole genome shotgun (WGS) entry which is preliminary data.</text>
</comment>
<gene>
    <name evidence="8" type="ORF">MANES_05G169600v8</name>
</gene>
<comment type="similarity">
    <text evidence="1">Belongs to the disease resistance NB-LRR family.</text>
</comment>
<dbReference type="Gene3D" id="3.40.50.300">
    <property type="entry name" value="P-loop containing nucleotide triphosphate hydrolases"/>
    <property type="match status" value="1"/>
</dbReference>
<dbReference type="OMA" id="MAASIEC"/>
<accession>A0A2C9VX46</accession>
<dbReference type="Gramene" id="Manes.05G169600.1.v8.1">
    <property type="protein sequence ID" value="Manes.05G169600.1.v8.1.CDS"/>
    <property type="gene ID" value="Manes.05G169600.v8.1"/>
</dbReference>
<dbReference type="AlphaFoldDB" id="A0A2C9VX46"/>
<dbReference type="PROSITE" id="PS51153">
    <property type="entry name" value="RPW8"/>
    <property type="match status" value="1"/>
</dbReference>
<dbReference type="FunFam" id="3.80.10.10:FF:001428">
    <property type="entry name" value="Probable disease resistance protein At5g04720"/>
    <property type="match status" value="1"/>
</dbReference>
<evidence type="ECO:0000256" key="4">
    <source>
        <dbReference type="ARBA" id="ARBA00022741"/>
    </source>
</evidence>
<keyword evidence="4" id="KW-0547">Nucleotide-binding</keyword>
<dbReference type="InterPro" id="IPR036388">
    <property type="entry name" value="WH-like_DNA-bd_sf"/>
</dbReference>
<dbReference type="GO" id="GO:0043531">
    <property type="term" value="F:ADP binding"/>
    <property type="evidence" value="ECO:0007669"/>
    <property type="project" value="InterPro"/>
</dbReference>